<keyword evidence="6" id="KW-0249">Electron transport</keyword>
<dbReference type="PANTHER" id="PTHR12653:SF0">
    <property type="entry name" value="NADH DEHYDROGENASE [UBIQUINONE] 1 ALPHA SUBCOMPLEX SUBUNIT 5"/>
    <property type="match status" value="1"/>
</dbReference>
<evidence type="ECO:0000256" key="6">
    <source>
        <dbReference type="ARBA" id="ARBA00022982"/>
    </source>
</evidence>
<evidence type="ECO:0000256" key="2">
    <source>
        <dbReference type="ARBA" id="ARBA00010261"/>
    </source>
</evidence>
<dbReference type="GO" id="GO:0005743">
    <property type="term" value="C:mitochondrial inner membrane"/>
    <property type="evidence" value="ECO:0007669"/>
    <property type="project" value="UniProtKB-SubCell"/>
</dbReference>
<evidence type="ECO:0000256" key="4">
    <source>
        <dbReference type="ARBA" id="ARBA00022660"/>
    </source>
</evidence>
<evidence type="ECO:0000256" key="7">
    <source>
        <dbReference type="ARBA" id="ARBA00023128"/>
    </source>
</evidence>
<dbReference type="InterPro" id="IPR006806">
    <property type="entry name" value="NDUFA5"/>
</dbReference>
<reference evidence="9" key="1">
    <citation type="journal article" date="2023" name="Mol. Phylogenet. Evol.">
        <title>Genome-scale phylogeny and comparative genomics of the fungal order Sordariales.</title>
        <authorList>
            <person name="Hensen N."/>
            <person name="Bonometti L."/>
            <person name="Westerberg I."/>
            <person name="Brannstrom I.O."/>
            <person name="Guillou S."/>
            <person name="Cros-Aarteil S."/>
            <person name="Calhoun S."/>
            <person name="Haridas S."/>
            <person name="Kuo A."/>
            <person name="Mondo S."/>
            <person name="Pangilinan J."/>
            <person name="Riley R."/>
            <person name="LaButti K."/>
            <person name="Andreopoulos B."/>
            <person name="Lipzen A."/>
            <person name="Chen C."/>
            <person name="Yan M."/>
            <person name="Daum C."/>
            <person name="Ng V."/>
            <person name="Clum A."/>
            <person name="Steindorff A."/>
            <person name="Ohm R.A."/>
            <person name="Martin F."/>
            <person name="Silar P."/>
            <person name="Natvig D.O."/>
            <person name="Lalanne C."/>
            <person name="Gautier V."/>
            <person name="Ament-Velasquez S.L."/>
            <person name="Kruys A."/>
            <person name="Hutchinson M.I."/>
            <person name="Powell A.J."/>
            <person name="Barry K."/>
            <person name="Miller A.N."/>
            <person name="Grigoriev I.V."/>
            <person name="Debuchy R."/>
            <person name="Gladieux P."/>
            <person name="Hiltunen Thoren M."/>
            <person name="Johannesson H."/>
        </authorList>
    </citation>
    <scope>NUCLEOTIDE SEQUENCE</scope>
    <source>
        <strain evidence="9">CBS 232.78</strain>
    </source>
</reference>
<comment type="similarity">
    <text evidence="2">Belongs to the complex I NDUFA5 subunit family.</text>
</comment>
<keyword evidence="8" id="KW-0472">Membrane</keyword>
<evidence type="ECO:0000256" key="5">
    <source>
        <dbReference type="ARBA" id="ARBA00022792"/>
    </source>
</evidence>
<dbReference type="PANTHER" id="PTHR12653">
    <property type="entry name" value="NADH-UBIQUINONE OXIDOREDUCTASE 13 KD-B SUBUNIT"/>
    <property type="match status" value="1"/>
</dbReference>
<proteinExistence type="inferred from homology"/>
<dbReference type="GO" id="GO:0022904">
    <property type="term" value="P:respiratory electron transport chain"/>
    <property type="evidence" value="ECO:0007669"/>
    <property type="project" value="InterPro"/>
</dbReference>
<dbReference type="EMBL" id="JAULSW010000002">
    <property type="protein sequence ID" value="KAK3390464.1"/>
    <property type="molecule type" value="Genomic_DNA"/>
</dbReference>
<keyword evidence="10" id="KW-1185">Reference proteome</keyword>
<evidence type="ECO:0000256" key="8">
    <source>
        <dbReference type="ARBA" id="ARBA00023136"/>
    </source>
</evidence>
<keyword evidence="3" id="KW-0813">Transport</keyword>
<comment type="caution">
    <text evidence="9">The sequence shown here is derived from an EMBL/GenBank/DDBJ whole genome shotgun (WGS) entry which is preliminary data.</text>
</comment>
<evidence type="ECO:0000256" key="1">
    <source>
        <dbReference type="ARBA" id="ARBA00004443"/>
    </source>
</evidence>
<dbReference type="Pfam" id="PF04716">
    <property type="entry name" value="ETC_C1_NDUFA5"/>
    <property type="match status" value="1"/>
</dbReference>
<protein>
    <submittedName>
        <fullName evidence="9">ETC complex I subunit conserved region-domain-containing protein</fullName>
    </submittedName>
</protein>
<sequence>MRRTFRLLASVKPARYLEAGTPTGLTGLYTHVSPRSTLLFLYQSTLDKLSAVPEHSLYRQSVEALTRHRMALVESAVPEGYNEWAANAKALLEKHPEQFKVAAQGEALDGAAAFRVERGGQAFVVRHLPKVVDERYQEWDGEIDEGPSLEGSRTAEERAEDLELSKRRALAAQSNQGEQISWEPEPQLTADQISELENKIGAGLIEEVLQVAEGELKLVDVMVQGKVWESLEEQAAEGQWSYFERKP</sequence>
<dbReference type="AlphaFoldDB" id="A0AAE0NZA9"/>
<evidence type="ECO:0000313" key="9">
    <source>
        <dbReference type="EMBL" id="KAK3390464.1"/>
    </source>
</evidence>
<keyword evidence="5" id="KW-0999">Mitochondrion inner membrane</keyword>
<comment type="subcellular location">
    <subcellularLocation>
        <location evidence="1">Mitochondrion inner membrane</location>
        <topology evidence="1">Peripheral membrane protein</topology>
        <orientation evidence="1">Matrix side</orientation>
    </subcellularLocation>
</comment>
<evidence type="ECO:0000256" key="3">
    <source>
        <dbReference type="ARBA" id="ARBA00022448"/>
    </source>
</evidence>
<name>A0AAE0NZA9_9PEZI</name>
<keyword evidence="7" id="KW-0496">Mitochondrion</keyword>
<reference evidence="9" key="2">
    <citation type="submission" date="2023-06" db="EMBL/GenBank/DDBJ databases">
        <authorList>
            <consortium name="Lawrence Berkeley National Laboratory"/>
            <person name="Haridas S."/>
            <person name="Hensen N."/>
            <person name="Bonometti L."/>
            <person name="Westerberg I."/>
            <person name="Brannstrom I.O."/>
            <person name="Guillou S."/>
            <person name="Cros-Aarteil S."/>
            <person name="Calhoun S."/>
            <person name="Kuo A."/>
            <person name="Mondo S."/>
            <person name="Pangilinan J."/>
            <person name="Riley R."/>
            <person name="LaButti K."/>
            <person name="Andreopoulos B."/>
            <person name="Lipzen A."/>
            <person name="Chen C."/>
            <person name="Yanf M."/>
            <person name="Daum C."/>
            <person name="Ng V."/>
            <person name="Clum A."/>
            <person name="Steindorff A."/>
            <person name="Ohm R."/>
            <person name="Martin F."/>
            <person name="Silar P."/>
            <person name="Natvig D."/>
            <person name="Lalanne C."/>
            <person name="Gautier V."/>
            <person name="Ament-velasquez S.L."/>
            <person name="Kruys A."/>
            <person name="Hutchinson M.I."/>
            <person name="Powell A.J."/>
            <person name="Barry K."/>
            <person name="Miller A.N."/>
            <person name="Grigoriev I.V."/>
            <person name="Debuchy R."/>
            <person name="Gladieux P."/>
            <person name="Thoren M.H."/>
            <person name="Johannesson H."/>
        </authorList>
    </citation>
    <scope>NUCLEOTIDE SEQUENCE</scope>
    <source>
        <strain evidence="9">CBS 232.78</strain>
    </source>
</reference>
<keyword evidence="4" id="KW-0679">Respiratory chain</keyword>
<evidence type="ECO:0000313" key="10">
    <source>
        <dbReference type="Proteomes" id="UP001285441"/>
    </source>
</evidence>
<organism evidence="9 10">
    <name type="scientific">Podospora didyma</name>
    <dbReference type="NCBI Taxonomy" id="330526"/>
    <lineage>
        <taxon>Eukaryota</taxon>
        <taxon>Fungi</taxon>
        <taxon>Dikarya</taxon>
        <taxon>Ascomycota</taxon>
        <taxon>Pezizomycotina</taxon>
        <taxon>Sordariomycetes</taxon>
        <taxon>Sordariomycetidae</taxon>
        <taxon>Sordariales</taxon>
        <taxon>Podosporaceae</taxon>
        <taxon>Podospora</taxon>
    </lineage>
</organism>
<gene>
    <name evidence="9" type="ORF">B0H63DRAFT_465684</name>
</gene>
<dbReference type="Proteomes" id="UP001285441">
    <property type="component" value="Unassembled WGS sequence"/>
</dbReference>
<accession>A0AAE0NZA9</accession>